<organism evidence="3 4">
    <name type="scientific">Ornithinimicrobium pekingense</name>
    <dbReference type="NCBI Taxonomy" id="384677"/>
    <lineage>
        <taxon>Bacteria</taxon>
        <taxon>Bacillati</taxon>
        <taxon>Actinomycetota</taxon>
        <taxon>Actinomycetes</taxon>
        <taxon>Micrococcales</taxon>
        <taxon>Ornithinimicrobiaceae</taxon>
        <taxon>Ornithinimicrobium</taxon>
    </lineage>
</organism>
<dbReference type="InterPro" id="IPR011048">
    <property type="entry name" value="Haem_d1_sf"/>
</dbReference>
<dbReference type="Gene3D" id="2.130.10.10">
    <property type="entry name" value="YVTN repeat-like/Quinoprotein amine dehydrogenase"/>
    <property type="match status" value="2"/>
</dbReference>
<feature type="region of interest" description="Disordered" evidence="1">
    <location>
        <begin position="86"/>
        <end position="161"/>
    </location>
</feature>
<keyword evidence="2" id="KW-0472">Membrane</keyword>
<keyword evidence="2" id="KW-0812">Transmembrane</keyword>
<evidence type="ECO:0000313" key="3">
    <source>
        <dbReference type="EMBL" id="GGK65158.1"/>
    </source>
</evidence>
<feature type="transmembrane region" description="Helical" evidence="2">
    <location>
        <begin position="55"/>
        <end position="77"/>
    </location>
</feature>
<gene>
    <name evidence="3" type="ORF">GCM10011509_11800</name>
</gene>
<dbReference type="EMBL" id="BMLB01000002">
    <property type="protein sequence ID" value="GGK65158.1"/>
    <property type="molecule type" value="Genomic_DNA"/>
</dbReference>
<evidence type="ECO:0000256" key="2">
    <source>
        <dbReference type="SAM" id="Phobius"/>
    </source>
</evidence>
<keyword evidence="2" id="KW-1133">Transmembrane helix</keyword>
<comment type="caution">
    <text evidence="3">The sequence shown here is derived from an EMBL/GenBank/DDBJ whole genome shotgun (WGS) entry which is preliminary data.</text>
</comment>
<dbReference type="Proteomes" id="UP000662111">
    <property type="component" value="Unassembled WGS sequence"/>
</dbReference>
<protein>
    <recommendedName>
        <fullName evidence="5">YncE family protein</fullName>
    </recommendedName>
</protein>
<feature type="compositionally biased region" description="Low complexity" evidence="1">
    <location>
        <begin position="109"/>
        <end position="142"/>
    </location>
</feature>
<dbReference type="PANTHER" id="PTHR47197">
    <property type="entry name" value="PROTEIN NIRF"/>
    <property type="match status" value="1"/>
</dbReference>
<evidence type="ECO:0000256" key="1">
    <source>
        <dbReference type="SAM" id="MobiDB-lite"/>
    </source>
</evidence>
<dbReference type="PANTHER" id="PTHR47197:SF3">
    <property type="entry name" value="DIHYDRO-HEME D1 DEHYDROGENASE"/>
    <property type="match status" value="1"/>
</dbReference>
<dbReference type="SUPFAM" id="SSF51004">
    <property type="entry name" value="C-terminal (heme d1) domain of cytochrome cd1-nitrite reductase"/>
    <property type="match status" value="1"/>
</dbReference>
<accession>A0ABQ2F7B5</accession>
<sequence>MAPGDDRYGYGSADRRGQDDHVEYDVRELAGRHREGARAGLTVRKDAVYVRRRRAAVGGLLAFVLAVVTGVGVWLGGSGVDRDDRAMALGGTGGTSTAASSEEPAGGTQDEAAQAAEDVAAPADDAQGGATQTEATQEQAAEPAKDPVWQKDPVPAELPSDTTALEPVDYLTGGMTPKSIMASGHGLMIANNMMYSHTSTVFDSTTREQVAVLDDAVDLSEFGVEGHPGISQGSPVEAVWTADGRYAYVSQYTMYGQNFGVQGFDACTRDSGVGPSYLYRFDAEEMAWDQVIKVGAVPKYLEITPDQSTILVSNWCDATISVVDVEKAEETKVIDVNESPRGIAILPDSNTAYVVAMYAQSLFKVDIEAGTSELVMNTTLRPRHLNVTEDGSTLYMTVSSANTIYKIDTETDEIVDEVVPGLEPRSVTMSPDEKALYVVNYNEATVSKVRTSDMTVIDKVDVDADPIGIDYDPVTNTVWVACYNGAVYVFDDQSTPL</sequence>
<evidence type="ECO:0008006" key="5">
    <source>
        <dbReference type="Google" id="ProtNLM"/>
    </source>
</evidence>
<keyword evidence="4" id="KW-1185">Reference proteome</keyword>
<dbReference type="InterPro" id="IPR015943">
    <property type="entry name" value="WD40/YVTN_repeat-like_dom_sf"/>
</dbReference>
<name>A0ABQ2F7B5_9MICO</name>
<reference evidence="4" key="1">
    <citation type="journal article" date="2019" name="Int. J. Syst. Evol. Microbiol.">
        <title>The Global Catalogue of Microorganisms (GCM) 10K type strain sequencing project: providing services to taxonomists for standard genome sequencing and annotation.</title>
        <authorList>
            <consortium name="The Broad Institute Genomics Platform"/>
            <consortium name="The Broad Institute Genome Sequencing Center for Infectious Disease"/>
            <person name="Wu L."/>
            <person name="Ma J."/>
        </authorList>
    </citation>
    <scope>NUCLEOTIDE SEQUENCE [LARGE SCALE GENOMIC DNA]</scope>
    <source>
        <strain evidence="4">CGMCC 1.5362</strain>
    </source>
</reference>
<dbReference type="RefSeq" id="WP_022920332.1">
    <property type="nucleotide sequence ID" value="NZ_BMLB01000002.1"/>
</dbReference>
<evidence type="ECO:0000313" key="4">
    <source>
        <dbReference type="Proteomes" id="UP000662111"/>
    </source>
</evidence>
<proteinExistence type="predicted"/>
<dbReference type="InterPro" id="IPR051200">
    <property type="entry name" value="Host-pathogen_enzymatic-act"/>
</dbReference>